<sequence>MIPSTSTDLPIPDHITEIPVESDYEDAVSSGEELSKLCDSLKSHLGTVTKMRRSKKSVSKLLSNQERMAQYYSRESSSEHSSLEKLQPDEIKNRRITGPSKGRRSNSGSDHSSDWKVLNLAFQEMAHYPLLMQLNEQLMEISRQLNSVETTNALQLKVIMHLLNRVSKRRTTWTQSICRFFRNFQFFFFAFSWPFIARLLYISYLKMMRNR</sequence>
<dbReference type="OrthoDB" id="5834869at2759"/>
<feature type="compositionally biased region" description="Basic and acidic residues" evidence="1">
    <location>
        <begin position="76"/>
        <end position="93"/>
    </location>
</feature>
<accession>C7IVR7</accession>
<evidence type="ECO:0000256" key="1">
    <source>
        <dbReference type="SAM" id="MobiDB-lite"/>
    </source>
</evidence>
<dbReference type="HOGENOM" id="CLU_099986_0_0_1"/>
<feature type="transmembrane region" description="Helical" evidence="2">
    <location>
        <begin position="184"/>
        <end position="205"/>
    </location>
</feature>
<dbReference type="EMBL" id="BX284603">
    <property type="protein sequence ID" value="CCD68275.2"/>
    <property type="molecule type" value="Genomic_DNA"/>
</dbReference>
<keyword evidence="2" id="KW-0472">Membrane</keyword>
<feature type="region of interest" description="Disordered" evidence="1">
    <location>
        <begin position="69"/>
        <end position="112"/>
    </location>
</feature>
<dbReference type="FunCoup" id="C7IVR7">
    <property type="interactions" value="1547"/>
</dbReference>
<reference evidence="3 4" key="1">
    <citation type="journal article" date="1998" name="Science">
        <title>Genome sequence of the nematode C. elegans: a platform for investigating biology.</title>
        <authorList>
            <consortium name="The C. elegans sequencing consortium"/>
            <person name="Sulson J.E."/>
            <person name="Waterston R."/>
        </authorList>
    </citation>
    <scope>NUCLEOTIDE SEQUENCE [LARGE SCALE GENOMIC DNA]</scope>
    <source>
        <strain evidence="3 4">Bristol N2</strain>
    </source>
</reference>
<dbReference type="AGR" id="WB:WBGene00019182"/>
<keyword evidence="2" id="KW-0812">Transmembrane</keyword>
<name>C7IVR7_CAEEL</name>
<dbReference type="InParanoid" id="C7IVR7"/>
<keyword evidence="2" id="KW-1133">Transmembrane helix</keyword>
<dbReference type="AlphaFoldDB" id="C7IVR7"/>
<dbReference type="Proteomes" id="UP000001940">
    <property type="component" value="Chromosome III"/>
</dbReference>
<keyword evidence="4" id="KW-1185">Reference proteome</keyword>
<evidence type="ECO:0000256" key="2">
    <source>
        <dbReference type="SAM" id="Phobius"/>
    </source>
</evidence>
<gene>
    <name evidence="3" type="ORF">CELE_H10E21.1</name>
    <name evidence="3 5" type="ORF">H10E21.1</name>
</gene>
<dbReference type="eggNOG" id="ENOG502SXWX">
    <property type="taxonomic scope" value="Eukaryota"/>
</dbReference>
<dbReference type="ExpressionAtlas" id="C7IVR7">
    <property type="expression patterns" value="baseline and differential"/>
</dbReference>
<dbReference type="PaxDb" id="6239-H10E21.1b"/>
<proteinExistence type="predicted"/>
<organism evidence="3 4">
    <name type="scientific">Caenorhabditis elegans</name>
    <dbReference type="NCBI Taxonomy" id="6239"/>
    <lineage>
        <taxon>Eukaryota</taxon>
        <taxon>Metazoa</taxon>
        <taxon>Ecdysozoa</taxon>
        <taxon>Nematoda</taxon>
        <taxon>Chromadorea</taxon>
        <taxon>Rhabditida</taxon>
        <taxon>Rhabditina</taxon>
        <taxon>Rhabditomorpha</taxon>
        <taxon>Rhabditoidea</taxon>
        <taxon>Rhabditidae</taxon>
        <taxon>Peloderinae</taxon>
        <taxon>Caenorhabditis</taxon>
    </lineage>
</organism>
<dbReference type="SMR" id="C7IVR7"/>
<evidence type="ECO:0000313" key="5">
    <source>
        <dbReference type="WormBase" id="H10E21.1b"/>
    </source>
</evidence>
<dbReference type="Bgee" id="WBGene00019182">
    <property type="expression patterns" value="Expressed in larva and 3 other cell types or tissues"/>
</dbReference>
<evidence type="ECO:0000313" key="4">
    <source>
        <dbReference type="Proteomes" id="UP000001940"/>
    </source>
</evidence>
<evidence type="ECO:0000313" key="3">
    <source>
        <dbReference type="EMBL" id="CCD68275.2"/>
    </source>
</evidence>
<protein>
    <submittedName>
        <fullName evidence="3">Transposase</fullName>
    </submittedName>
</protein>
<dbReference type="PeptideAtlas" id="C7IVR7"/>
<dbReference type="WormBase" id="H10E21.1b">
    <property type="protein sequence ID" value="CE54373"/>
    <property type="gene ID" value="WBGene00019182"/>
</dbReference>